<dbReference type="GO" id="GO:0004674">
    <property type="term" value="F:protein serine/threonine kinase activity"/>
    <property type="evidence" value="ECO:0007669"/>
    <property type="project" value="UniProtKB-KW"/>
</dbReference>
<keyword evidence="4" id="KW-1185">Reference proteome</keyword>
<protein>
    <submittedName>
        <fullName evidence="3">ATP-binding protein</fullName>
    </submittedName>
</protein>
<dbReference type="InterPro" id="IPR036890">
    <property type="entry name" value="HATPase_C_sf"/>
</dbReference>
<dbReference type="OrthoDB" id="4251531at2"/>
<dbReference type="EMBL" id="SDPU01000012">
    <property type="protein sequence ID" value="RYU14176.1"/>
    <property type="molecule type" value="Genomic_DNA"/>
</dbReference>
<dbReference type="AlphaFoldDB" id="A0A4V1Z2F0"/>
<dbReference type="RefSeq" id="WP_129985750.1">
    <property type="nucleotide sequence ID" value="NZ_SDPU01000012.1"/>
</dbReference>
<keyword evidence="3" id="KW-0547">Nucleotide-binding</keyword>
<comment type="caution">
    <text evidence="3">The sequence shown here is derived from an EMBL/GenBank/DDBJ whole genome shotgun (WGS) entry which is preliminary data.</text>
</comment>
<dbReference type="Gene3D" id="3.30.565.10">
    <property type="entry name" value="Histidine kinase-like ATPase, C-terminal domain"/>
    <property type="match status" value="1"/>
</dbReference>
<keyword evidence="1" id="KW-0808">Transferase</keyword>
<dbReference type="InterPro" id="IPR003594">
    <property type="entry name" value="HATPase_dom"/>
</dbReference>
<proteinExistence type="predicted"/>
<evidence type="ECO:0000259" key="2">
    <source>
        <dbReference type="Pfam" id="PF13581"/>
    </source>
</evidence>
<dbReference type="GO" id="GO:0005524">
    <property type="term" value="F:ATP binding"/>
    <property type="evidence" value="ECO:0007669"/>
    <property type="project" value="UniProtKB-KW"/>
</dbReference>
<keyword evidence="1" id="KW-0723">Serine/threonine-protein kinase</keyword>
<gene>
    <name evidence="3" type="ORF">ETU37_04540</name>
</gene>
<dbReference type="Pfam" id="PF13581">
    <property type="entry name" value="HATPase_c_2"/>
    <property type="match status" value="1"/>
</dbReference>
<keyword evidence="3" id="KW-0067">ATP-binding</keyword>
<dbReference type="InterPro" id="IPR050267">
    <property type="entry name" value="Anti-sigma-factor_SerPK"/>
</dbReference>
<dbReference type="SUPFAM" id="SSF55874">
    <property type="entry name" value="ATPase domain of HSP90 chaperone/DNA topoisomerase II/histidine kinase"/>
    <property type="match status" value="1"/>
</dbReference>
<evidence type="ECO:0000313" key="4">
    <source>
        <dbReference type="Proteomes" id="UP000291189"/>
    </source>
</evidence>
<dbReference type="Proteomes" id="UP000291189">
    <property type="component" value="Unassembled WGS sequence"/>
</dbReference>
<feature type="domain" description="Histidine kinase/HSP90-like ATPase" evidence="2">
    <location>
        <begin position="15"/>
        <end position="116"/>
    </location>
</feature>
<reference evidence="3 4" key="1">
    <citation type="submission" date="2019-01" db="EMBL/GenBank/DDBJ databases">
        <title>Nocardioides guangzhouensis sp. nov., an actinobacterium isolated from soil.</title>
        <authorList>
            <person name="Fu Y."/>
            <person name="Cai Y."/>
            <person name="Lin Z."/>
            <person name="Chen P."/>
        </authorList>
    </citation>
    <scope>NUCLEOTIDE SEQUENCE [LARGE SCALE GENOMIC DNA]</scope>
    <source>
        <strain evidence="3 4">NBRC 105384</strain>
    </source>
</reference>
<name>A0A4V1Z2F0_9ACTN</name>
<keyword evidence="1" id="KW-0418">Kinase</keyword>
<evidence type="ECO:0000313" key="3">
    <source>
        <dbReference type="EMBL" id="RYU14176.1"/>
    </source>
</evidence>
<sequence>MIETLRLEHDVRAPRRARHWIIQRCDEWQCGALADSAALMVTELVTNAFLHARTDCVVHAAFTAPTLRVTVTDEDSREISAKSLSHTEERGRGLVIIAALADTWGVEHHAGTKSVWFDLSG</sequence>
<accession>A0A4V1Z2F0</accession>
<dbReference type="PANTHER" id="PTHR35526:SF3">
    <property type="entry name" value="ANTI-SIGMA-F FACTOR RSBW"/>
    <property type="match status" value="1"/>
</dbReference>
<evidence type="ECO:0000256" key="1">
    <source>
        <dbReference type="ARBA" id="ARBA00022527"/>
    </source>
</evidence>
<dbReference type="CDD" id="cd16936">
    <property type="entry name" value="HATPase_RsbW-like"/>
    <property type="match status" value="1"/>
</dbReference>
<organism evidence="3 4">
    <name type="scientific">Nocardioides iriomotensis</name>
    <dbReference type="NCBI Taxonomy" id="715784"/>
    <lineage>
        <taxon>Bacteria</taxon>
        <taxon>Bacillati</taxon>
        <taxon>Actinomycetota</taxon>
        <taxon>Actinomycetes</taxon>
        <taxon>Propionibacteriales</taxon>
        <taxon>Nocardioidaceae</taxon>
        <taxon>Nocardioides</taxon>
    </lineage>
</organism>
<dbReference type="PANTHER" id="PTHR35526">
    <property type="entry name" value="ANTI-SIGMA-F FACTOR RSBW-RELATED"/>
    <property type="match status" value="1"/>
</dbReference>